<keyword evidence="1" id="KW-1133">Transmembrane helix</keyword>
<keyword evidence="3" id="KW-1185">Reference proteome</keyword>
<organism evidence="2 3">
    <name type="scientific">Enterococcus ureilyticus</name>
    <dbReference type="NCBI Taxonomy" id="1131292"/>
    <lineage>
        <taxon>Bacteria</taxon>
        <taxon>Bacillati</taxon>
        <taxon>Bacillota</taxon>
        <taxon>Bacilli</taxon>
        <taxon>Lactobacillales</taxon>
        <taxon>Enterococcaceae</taxon>
        <taxon>Enterococcus</taxon>
    </lineage>
</organism>
<evidence type="ECO:0000256" key="1">
    <source>
        <dbReference type="SAM" id="Phobius"/>
    </source>
</evidence>
<keyword evidence="1" id="KW-0812">Transmembrane</keyword>
<feature type="transmembrane region" description="Helical" evidence="1">
    <location>
        <begin position="122"/>
        <end position="149"/>
    </location>
</feature>
<reference evidence="3" key="1">
    <citation type="submission" date="2016-09" db="EMBL/GenBank/DDBJ databases">
        <authorList>
            <person name="Gulvik C.A."/>
        </authorList>
    </citation>
    <scope>NUCLEOTIDE SEQUENCE [LARGE SCALE GENOMIC DNA]</scope>
    <source>
        <strain evidence="3">LMG 26676</strain>
    </source>
</reference>
<feature type="transmembrane region" description="Helical" evidence="1">
    <location>
        <begin position="42"/>
        <end position="61"/>
    </location>
</feature>
<name>A0A1E5HGE0_9ENTE</name>
<comment type="caution">
    <text evidence="2">The sequence shown here is derived from an EMBL/GenBank/DDBJ whole genome shotgun (WGS) entry which is preliminary data.</text>
</comment>
<feature type="transmembrane region" description="Helical" evidence="1">
    <location>
        <begin position="161"/>
        <end position="182"/>
    </location>
</feature>
<dbReference type="AlphaFoldDB" id="A0A1E5HGE0"/>
<evidence type="ECO:0000313" key="2">
    <source>
        <dbReference type="EMBL" id="OEG23916.1"/>
    </source>
</evidence>
<dbReference type="Proteomes" id="UP000094469">
    <property type="component" value="Unassembled WGS sequence"/>
</dbReference>
<proteinExistence type="predicted"/>
<gene>
    <name evidence="2" type="ORF">BCR24_00740</name>
</gene>
<feature type="transmembrane region" description="Helical" evidence="1">
    <location>
        <begin position="12"/>
        <end position="30"/>
    </location>
</feature>
<protein>
    <submittedName>
        <fullName evidence="2">Uncharacterized protein</fullName>
    </submittedName>
</protein>
<dbReference type="EMBL" id="MIKC01000001">
    <property type="protein sequence ID" value="OEG23916.1"/>
    <property type="molecule type" value="Genomic_DNA"/>
</dbReference>
<sequence length="233" mass="27397">MTHLFRLFYSKTLFLAYGVSLFISFLMGLANVYSGRQQSVDLSFALFLFSIILYFILFFVLESNRIYQSFRTSDFRLLPISTRKLYRCNLLFSGIVGIVFFIGTFLVSVIMNYTIINIPFQIGITWSGIIVAAIDIFVLFLIVQFLVYLSSTAKYFVQKRYRWILEIVLFIVFWILFEWLLSFGFDLLEGNMLHYFGLKDNVYSKVIVQLISACIYFNLSIWVIDRYMEAGDR</sequence>
<keyword evidence="1" id="KW-0472">Membrane</keyword>
<dbReference type="STRING" id="1131292.BCR24_00740"/>
<feature type="transmembrane region" description="Helical" evidence="1">
    <location>
        <begin position="202"/>
        <end position="224"/>
    </location>
</feature>
<feature type="transmembrane region" description="Helical" evidence="1">
    <location>
        <begin position="90"/>
        <end position="116"/>
    </location>
</feature>
<dbReference type="OrthoDB" id="2182873at2"/>
<accession>A0A1E5HGE0</accession>
<evidence type="ECO:0000313" key="3">
    <source>
        <dbReference type="Proteomes" id="UP000094469"/>
    </source>
</evidence>